<sequence length="49" mass="5332">MRVTVAQMNPTVGDIDGNLSKIIKILKKSHMEGSDLAVFPEQFLAGYPA</sequence>
<protein>
    <recommendedName>
        <fullName evidence="1">CN hydrolase domain-containing protein</fullName>
    </recommendedName>
</protein>
<proteinExistence type="predicted"/>
<dbReference type="Gene3D" id="3.60.110.10">
    <property type="entry name" value="Carbon-nitrogen hydrolase"/>
    <property type="match status" value="1"/>
</dbReference>
<dbReference type="Pfam" id="PF00795">
    <property type="entry name" value="CN_hydrolase"/>
    <property type="match status" value="1"/>
</dbReference>
<dbReference type="SUPFAM" id="SSF56317">
    <property type="entry name" value="Carbon-nitrogen hydrolase"/>
    <property type="match status" value="1"/>
</dbReference>
<dbReference type="AlphaFoldDB" id="A0A0F9GBX7"/>
<dbReference type="InterPro" id="IPR036526">
    <property type="entry name" value="C-N_Hydrolase_sf"/>
</dbReference>
<organism evidence="2">
    <name type="scientific">marine sediment metagenome</name>
    <dbReference type="NCBI Taxonomy" id="412755"/>
    <lineage>
        <taxon>unclassified sequences</taxon>
        <taxon>metagenomes</taxon>
        <taxon>ecological metagenomes</taxon>
    </lineage>
</organism>
<name>A0A0F9GBX7_9ZZZZ</name>
<dbReference type="EMBL" id="LAZR01027031">
    <property type="protein sequence ID" value="KKL66975.1"/>
    <property type="molecule type" value="Genomic_DNA"/>
</dbReference>
<feature type="domain" description="CN hydrolase" evidence="1">
    <location>
        <begin position="1"/>
        <end position="49"/>
    </location>
</feature>
<evidence type="ECO:0000259" key="1">
    <source>
        <dbReference type="PROSITE" id="PS50263"/>
    </source>
</evidence>
<accession>A0A0F9GBX7</accession>
<reference evidence="2" key="1">
    <citation type="journal article" date="2015" name="Nature">
        <title>Complex archaea that bridge the gap between prokaryotes and eukaryotes.</title>
        <authorList>
            <person name="Spang A."/>
            <person name="Saw J.H."/>
            <person name="Jorgensen S.L."/>
            <person name="Zaremba-Niedzwiedzka K."/>
            <person name="Martijn J."/>
            <person name="Lind A.E."/>
            <person name="van Eijk R."/>
            <person name="Schleper C."/>
            <person name="Guy L."/>
            <person name="Ettema T.J."/>
        </authorList>
    </citation>
    <scope>NUCLEOTIDE SEQUENCE</scope>
</reference>
<dbReference type="PROSITE" id="PS50263">
    <property type="entry name" value="CN_HYDROLASE"/>
    <property type="match status" value="1"/>
</dbReference>
<comment type="caution">
    <text evidence="2">The sequence shown here is derived from an EMBL/GenBank/DDBJ whole genome shotgun (WGS) entry which is preliminary data.</text>
</comment>
<evidence type="ECO:0000313" key="2">
    <source>
        <dbReference type="EMBL" id="KKL66975.1"/>
    </source>
</evidence>
<dbReference type="InterPro" id="IPR003010">
    <property type="entry name" value="C-N_Hydrolase"/>
</dbReference>
<gene>
    <name evidence="2" type="ORF">LCGC14_2139620</name>
</gene>
<feature type="non-terminal residue" evidence="2">
    <location>
        <position position="49"/>
    </location>
</feature>